<comment type="caution">
    <text evidence="1">The sequence shown here is derived from an EMBL/GenBank/DDBJ whole genome shotgun (WGS) entry which is preliminary data.</text>
</comment>
<proteinExistence type="predicted"/>
<gene>
    <name evidence="1" type="ORF">GCM10011309_19280</name>
</gene>
<dbReference type="AlphaFoldDB" id="A0A918KMZ8"/>
<evidence type="ECO:0000313" key="2">
    <source>
        <dbReference type="Proteomes" id="UP000600865"/>
    </source>
</evidence>
<dbReference type="Proteomes" id="UP000600865">
    <property type="component" value="Unassembled WGS sequence"/>
</dbReference>
<evidence type="ECO:0000313" key="1">
    <source>
        <dbReference type="EMBL" id="GGX69421.1"/>
    </source>
</evidence>
<dbReference type="InterPro" id="IPR013321">
    <property type="entry name" value="Arc_rbn_hlx_hlx"/>
</dbReference>
<reference evidence="1 2" key="1">
    <citation type="journal article" date="2014" name="Int. J. Syst. Evol. Microbiol.">
        <title>Complete genome sequence of Corynebacterium casei LMG S-19264T (=DSM 44701T), isolated from a smear-ripened cheese.</title>
        <authorList>
            <consortium name="US DOE Joint Genome Institute (JGI-PGF)"/>
            <person name="Walter F."/>
            <person name="Albersmeier A."/>
            <person name="Kalinowski J."/>
            <person name="Ruckert C."/>
        </authorList>
    </citation>
    <scope>NUCLEOTIDE SEQUENCE [LARGE SCALE GENOMIC DNA]</scope>
    <source>
        <strain evidence="1 2">KCTC 23968</strain>
    </source>
</reference>
<keyword evidence="2" id="KW-1185">Reference proteome</keyword>
<accession>A0A918KMZ8</accession>
<dbReference type="SUPFAM" id="SSF47598">
    <property type="entry name" value="Ribbon-helix-helix"/>
    <property type="match status" value="1"/>
</dbReference>
<sequence length="75" mass="8613">MSVQREKFSTQMDAKLLSDLRRVAKQEGRQLQSLIEEAVDRLLEEKDARRPNADVLTRAESAMAKYSDALEYLAK</sequence>
<dbReference type="GO" id="GO:0006355">
    <property type="term" value="P:regulation of DNA-templated transcription"/>
    <property type="evidence" value="ECO:0007669"/>
    <property type="project" value="InterPro"/>
</dbReference>
<dbReference type="InterPro" id="IPR010985">
    <property type="entry name" value="Ribbon_hlx_hlx"/>
</dbReference>
<dbReference type="Gene3D" id="1.10.1220.10">
    <property type="entry name" value="Met repressor-like"/>
    <property type="match status" value="1"/>
</dbReference>
<organism evidence="1 2">
    <name type="scientific">Litorimonas cladophorae</name>
    <dbReference type="NCBI Taxonomy" id="1220491"/>
    <lineage>
        <taxon>Bacteria</taxon>
        <taxon>Pseudomonadati</taxon>
        <taxon>Pseudomonadota</taxon>
        <taxon>Alphaproteobacteria</taxon>
        <taxon>Maricaulales</taxon>
        <taxon>Robiginitomaculaceae</taxon>
    </lineage>
</organism>
<dbReference type="RefSeq" id="WP_189584929.1">
    <property type="nucleotide sequence ID" value="NZ_BMYV01000002.1"/>
</dbReference>
<protein>
    <submittedName>
        <fullName evidence="1">Uncharacterized protein</fullName>
    </submittedName>
</protein>
<dbReference type="EMBL" id="BMYV01000002">
    <property type="protein sequence ID" value="GGX69421.1"/>
    <property type="molecule type" value="Genomic_DNA"/>
</dbReference>
<name>A0A918KMZ8_9PROT</name>